<comment type="function">
    <text evidence="10">Dolichyl pyrophosphate Glc1Man9GlcNAc2 alpha-1,3-glucosyltransferase that operates in the biosynthetic pathway of dolichol-linked oligosaccharides, the glycan precursors employed in protein asparagine (N)-glycosylation. The assembly of dolichol-linked oligosaccharides begins on the cytosolic side of the endoplasmic reticulum membrane and finishes in its lumen. The sequential addition of sugars to dolichol pyrophosphate produces dolichol-linked oligosaccharides containing fourteen sugars, including two GlcNAcs, nine mannoses and three glucoses. Once assembled, the oligosaccharide is transferred from the lipid to nascent proteins by oligosaccharyltransferases. In the lumen of the endoplasmic reticulum, adds the second glucose residue from dolichyl phosphate glucose (Dol-P-Glc) onto the lipid-linked oligosaccharide intermediate Glc(1)Man(9)GlcNAc(2)-PP-Dol to produce Glc(2)Man(9)GlcNAc(2)-PP-Dol.</text>
</comment>
<keyword evidence="8 12" id="KW-1133">Transmembrane helix</keyword>
<dbReference type="AlphaFoldDB" id="A0A8H6RCY3"/>
<gene>
    <name evidence="13" type="ORF">HII31_09701</name>
</gene>
<evidence type="ECO:0000256" key="2">
    <source>
        <dbReference type="ARBA" id="ARBA00004922"/>
    </source>
</evidence>
<dbReference type="GO" id="GO:0005789">
    <property type="term" value="C:endoplasmic reticulum membrane"/>
    <property type="evidence" value="ECO:0007669"/>
    <property type="project" value="UniProtKB-SubCell"/>
</dbReference>
<sequence length="519" mass="58646">MLVAANQCATHEHSMADLWPSLPQCAVLATALKVLLWPAYKSTDFEVHRNWLAITNSLPLREWYFENTSEWTLDYPPFFAYFEWAMSQVAKSIDPKMLNVQNLGYDSWQTIYFQRATVIISEAVLIGALAFFIKSSPAISKRQSHAAALSILLSPGLLIIDHIHFQYNGAMYGILILSLVLARYQRSGLLLSGAVFMALLCMKHIYLYLAPAYFVYLLRAYCLGPRSIFDIRIFNCVKLGSTIVAIVAAAFGPFATYGWQEQIPQIFSRLFPFSRGLCHAYWAPNVWAMYSFSDRILIYLAPYLKLPVNADAINSVTRGRVGDTNFAVLPDIPPRLTFVLTLAAQIPALIKLFLHPTWDNFVATITLCGYASFLFGWHVHEKAILLVIIPFSLLALKDRRWLGAFRPLAVAGHVSLFPLLFTAMEFPIKVVYTILWLITFLLAFDQLAPAAEKPRVFLFDRFTLLYIAIAIPLIAYCSLLHQLIFGARYEFLPLMFTSSYSAVGVVGSWIGFLVVFFTS</sequence>
<evidence type="ECO:0000256" key="5">
    <source>
        <dbReference type="ARBA" id="ARBA00022679"/>
    </source>
</evidence>
<dbReference type="UniPathway" id="UPA00378"/>
<keyword evidence="5 12" id="KW-0808">Transferase</keyword>
<evidence type="ECO:0000313" key="14">
    <source>
        <dbReference type="Proteomes" id="UP000660729"/>
    </source>
</evidence>
<comment type="similarity">
    <text evidence="3 12">Belongs to the ALG6/ALG8 glucosyltransferase family.</text>
</comment>
<name>A0A8H6RCY3_9PEZI</name>
<evidence type="ECO:0000256" key="11">
    <source>
        <dbReference type="ARBA" id="ARBA00047346"/>
    </source>
</evidence>
<dbReference type="EMBL" id="JABCIY010000204">
    <property type="protein sequence ID" value="KAF7188778.1"/>
    <property type="molecule type" value="Genomic_DNA"/>
</dbReference>
<evidence type="ECO:0000256" key="6">
    <source>
        <dbReference type="ARBA" id="ARBA00022692"/>
    </source>
</evidence>
<protein>
    <recommendedName>
        <fullName evidence="12">Alpha-1,3-glucosyltransferase</fullName>
        <ecNumber evidence="12">2.4.1.-</ecNumber>
    </recommendedName>
</protein>
<keyword evidence="9 12" id="KW-0472">Membrane</keyword>
<feature type="transmembrane region" description="Helical" evidence="12">
    <location>
        <begin position="166"/>
        <end position="182"/>
    </location>
</feature>
<reference evidence="13" key="1">
    <citation type="submission" date="2020-04" db="EMBL/GenBank/DDBJ databases">
        <title>Draft genome resource of the tomato pathogen Pseudocercospora fuligena.</title>
        <authorList>
            <person name="Zaccaron A."/>
        </authorList>
    </citation>
    <scope>NUCLEOTIDE SEQUENCE</scope>
    <source>
        <strain evidence="13">PF001</strain>
    </source>
</reference>
<feature type="transmembrane region" description="Helical" evidence="12">
    <location>
        <begin position="374"/>
        <end position="396"/>
    </location>
</feature>
<keyword evidence="4 12" id="KW-0328">Glycosyltransferase</keyword>
<evidence type="ECO:0000256" key="4">
    <source>
        <dbReference type="ARBA" id="ARBA00022676"/>
    </source>
</evidence>
<feature type="transmembrane region" description="Helical" evidence="12">
    <location>
        <begin position="408"/>
        <end position="424"/>
    </location>
</feature>
<keyword evidence="14" id="KW-1185">Reference proteome</keyword>
<dbReference type="PANTHER" id="PTHR12413">
    <property type="entry name" value="DOLICHYL GLYCOSYLTRANSFERASE"/>
    <property type="match status" value="1"/>
</dbReference>
<evidence type="ECO:0000256" key="10">
    <source>
        <dbReference type="ARBA" id="ARBA00044725"/>
    </source>
</evidence>
<dbReference type="GO" id="GO:0006487">
    <property type="term" value="P:protein N-linked glycosylation"/>
    <property type="evidence" value="ECO:0007669"/>
    <property type="project" value="TreeGrafter"/>
</dbReference>
<dbReference type="GO" id="GO:0042283">
    <property type="term" value="F:dolichyl pyrophosphate Glc1Man9GlcNAc2 alpha-1,3-glucosyltransferase activity"/>
    <property type="evidence" value="ECO:0007669"/>
    <property type="project" value="UniProtKB-EC"/>
</dbReference>
<dbReference type="InterPro" id="IPR004856">
    <property type="entry name" value="Glyco_trans_ALG6/ALG8"/>
</dbReference>
<evidence type="ECO:0000256" key="3">
    <source>
        <dbReference type="ARBA" id="ARBA00008715"/>
    </source>
</evidence>
<organism evidence="13 14">
    <name type="scientific">Pseudocercospora fuligena</name>
    <dbReference type="NCBI Taxonomy" id="685502"/>
    <lineage>
        <taxon>Eukaryota</taxon>
        <taxon>Fungi</taxon>
        <taxon>Dikarya</taxon>
        <taxon>Ascomycota</taxon>
        <taxon>Pezizomycotina</taxon>
        <taxon>Dothideomycetes</taxon>
        <taxon>Dothideomycetidae</taxon>
        <taxon>Mycosphaerellales</taxon>
        <taxon>Mycosphaerellaceae</taxon>
        <taxon>Pseudocercospora</taxon>
    </lineage>
</organism>
<comment type="caution">
    <text evidence="13">The sequence shown here is derived from an EMBL/GenBank/DDBJ whole genome shotgun (WGS) entry which is preliminary data.</text>
</comment>
<evidence type="ECO:0000313" key="13">
    <source>
        <dbReference type="EMBL" id="KAF7188778.1"/>
    </source>
</evidence>
<keyword evidence="7 12" id="KW-0256">Endoplasmic reticulum</keyword>
<evidence type="ECO:0000256" key="1">
    <source>
        <dbReference type="ARBA" id="ARBA00004477"/>
    </source>
</evidence>
<accession>A0A8H6RCY3</accession>
<feature type="transmembrane region" description="Helical" evidence="12">
    <location>
        <begin position="239"/>
        <end position="259"/>
    </location>
</feature>
<feature type="transmembrane region" description="Helical" evidence="12">
    <location>
        <begin position="430"/>
        <end position="451"/>
    </location>
</feature>
<dbReference type="EC" id="2.4.1.-" evidence="12"/>
<dbReference type="OrthoDB" id="1689333at2759"/>
<comment type="catalytic activity">
    <reaction evidence="11">
        <text>an alpha-D-Glc-(1-&gt;3)-alpha-D-Man-(1-&gt;2)-alpha-D-Man-(1-&gt;2)-alpha-D-Man-(1-&gt;3)-[alpha-D-Man-(1-&gt;2)-alpha-D-Man-(1-&gt;3)-[alpha-D-Man-(1-&gt;2)-alpha-D-Man-(1-&gt;6)]-alpha-D-Man-(1-&gt;6)]-beta-D-Man-(1-&gt;4)-beta-D-GlcNAc-(1-&gt;4)-alpha-D-GlcNAc-diphospho-di-trans,poly-cis-dolichol + a di-trans,poly-cis-dolichyl beta-D-glucosyl phosphate = an alpha-D-Glc-(1-&gt;3)-alpha-D-Glc-(1-&gt;3)-alpha-D-Man-(1-&gt;2)-alpha-D-Man-(1-&gt;2)-alpha-D-Man-(1-&gt;3)-[alpha-D-Man-(1-&gt;2)-alpha-D-Man-(1-&gt;3)-[alpha-D-Man-(1-&gt;2)-alpha-D-Man-(1-&gt;6)]-alpha-D-Man-(1-&gt;6)]-beta-D-Man-(1-&gt;4)-beta-D-GlcNAc-(1-&gt;4)-alpha-D-GlcNAc-diphospho-di-trans,poly-cis-dolichol + a di-trans,poly-cis-dolichyl phosphate + H(+)</text>
        <dbReference type="Rhea" id="RHEA:31307"/>
        <dbReference type="Rhea" id="RHEA-COMP:19498"/>
        <dbReference type="Rhea" id="RHEA-COMP:19502"/>
        <dbReference type="Rhea" id="RHEA-COMP:19521"/>
        <dbReference type="Rhea" id="RHEA-COMP:19522"/>
        <dbReference type="ChEBI" id="CHEBI:15378"/>
        <dbReference type="ChEBI" id="CHEBI:57525"/>
        <dbReference type="ChEBI" id="CHEBI:57683"/>
        <dbReference type="ChEBI" id="CHEBI:132521"/>
        <dbReference type="ChEBI" id="CHEBI:132522"/>
        <dbReference type="EC" id="2.4.1.265"/>
    </reaction>
    <physiologicalReaction direction="left-to-right" evidence="11">
        <dbReference type="Rhea" id="RHEA:31308"/>
    </physiologicalReaction>
</comment>
<comment type="subcellular location">
    <subcellularLocation>
        <location evidence="1 12">Endoplasmic reticulum membrane</location>
        <topology evidence="1 12">Multi-pass membrane protein</topology>
    </subcellularLocation>
</comment>
<evidence type="ECO:0000256" key="12">
    <source>
        <dbReference type="RuleBase" id="RU363110"/>
    </source>
</evidence>
<comment type="pathway">
    <text evidence="2 12">Protein modification; protein glycosylation.</text>
</comment>
<dbReference type="Proteomes" id="UP000660729">
    <property type="component" value="Unassembled WGS sequence"/>
</dbReference>
<evidence type="ECO:0000256" key="8">
    <source>
        <dbReference type="ARBA" id="ARBA00022989"/>
    </source>
</evidence>
<dbReference type="Pfam" id="PF03155">
    <property type="entry name" value="Alg6_Alg8"/>
    <property type="match status" value="1"/>
</dbReference>
<feature type="transmembrane region" description="Helical" evidence="12">
    <location>
        <begin position="491"/>
        <end position="517"/>
    </location>
</feature>
<feature type="transmembrane region" description="Helical" evidence="12">
    <location>
        <begin position="189"/>
        <end position="209"/>
    </location>
</feature>
<evidence type="ECO:0000256" key="7">
    <source>
        <dbReference type="ARBA" id="ARBA00022824"/>
    </source>
</evidence>
<feature type="transmembrane region" description="Helical" evidence="12">
    <location>
        <begin position="463"/>
        <end position="485"/>
    </location>
</feature>
<dbReference type="PANTHER" id="PTHR12413:SF2">
    <property type="entry name" value="DOLICHYL PYROPHOSPHATE GLC1MAN9GLCNAC2 ALPHA-1,3-GLUCOSYLTRANSFERASE-RELATED"/>
    <property type="match status" value="1"/>
</dbReference>
<feature type="transmembrane region" description="Helical" evidence="12">
    <location>
        <begin position="336"/>
        <end position="354"/>
    </location>
</feature>
<feature type="transmembrane region" description="Helical" evidence="12">
    <location>
        <begin position="112"/>
        <end position="132"/>
    </location>
</feature>
<proteinExistence type="inferred from homology"/>
<evidence type="ECO:0000256" key="9">
    <source>
        <dbReference type="ARBA" id="ARBA00023136"/>
    </source>
</evidence>
<keyword evidence="6 12" id="KW-0812">Transmembrane</keyword>